<proteinExistence type="predicted"/>
<organism evidence="2 3">
    <name type="scientific">Linnemannia gamsii</name>
    <dbReference type="NCBI Taxonomy" id="64522"/>
    <lineage>
        <taxon>Eukaryota</taxon>
        <taxon>Fungi</taxon>
        <taxon>Fungi incertae sedis</taxon>
        <taxon>Mucoromycota</taxon>
        <taxon>Mortierellomycotina</taxon>
        <taxon>Mortierellomycetes</taxon>
        <taxon>Mortierellales</taxon>
        <taxon>Mortierellaceae</taxon>
        <taxon>Linnemannia</taxon>
    </lineage>
</organism>
<dbReference type="Proteomes" id="UP001194696">
    <property type="component" value="Unassembled WGS sequence"/>
</dbReference>
<keyword evidence="3" id="KW-1185">Reference proteome</keyword>
<gene>
    <name evidence="2" type="ORF">BGZ96_004209</name>
</gene>
<reference evidence="2 3" key="1">
    <citation type="journal article" date="2020" name="Fungal Divers.">
        <title>Resolving the Mortierellaceae phylogeny through synthesis of multi-gene phylogenetics and phylogenomics.</title>
        <authorList>
            <person name="Vandepol N."/>
            <person name="Liber J."/>
            <person name="Desiro A."/>
            <person name="Na H."/>
            <person name="Kennedy M."/>
            <person name="Barry K."/>
            <person name="Grigoriev I.V."/>
            <person name="Miller A.N."/>
            <person name="O'Donnell K."/>
            <person name="Stajich J.E."/>
            <person name="Bonito G."/>
        </authorList>
    </citation>
    <scope>NUCLEOTIDE SEQUENCE [LARGE SCALE GENOMIC DNA]</scope>
    <source>
        <strain evidence="2 3">AD045</strain>
    </source>
</reference>
<protein>
    <submittedName>
        <fullName evidence="2">Uncharacterized protein</fullName>
    </submittedName>
</protein>
<evidence type="ECO:0000313" key="2">
    <source>
        <dbReference type="EMBL" id="KAG0298902.1"/>
    </source>
</evidence>
<sequence length="265" mass="29333">MSDDLENLQRWVENKPLLGLPRRLPPAVPSSTKTDTVAQPFYFNVKSTGAAGVELWKNPANHADAAATVLTYSGKQVDFIPSLGLANQADKFNDYVRKISTFPGFVIENSQETGENVTSTNVDTMIGQIKNAYVGFATADLDGIVDSVEAMANSILNKSSKDSDKSLFSQDTISKTNNSTYITIFYATLQMHQDQQGKTTYIQQSYRIFRTLIRVNTTYLVTFADKLNSMIGDGDLDGWDQQGSSPTGNKLSCFEKQHKKAEREI</sequence>
<name>A0ABQ7KIS3_9FUNG</name>
<comment type="caution">
    <text evidence="2">The sequence shown here is derived from an EMBL/GenBank/DDBJ whole genome shotgun (WGS) entry which is preliminary data.</text>
</comment>
<evidence type="ECO:0000313" key="3">
    <source>
        <dbReference type="Proteomes" id="UP001194696"/>
    </source>
</evidence>
<feature type="compositionally biased region" description="Basic and acidic residues" evidence="1">
    <location>
        <begin position="253"/>
        <end position="265"/>
    </location>
</feature>
<dbReference type="EMBL" id="JAAAIM010000002">
    <property type="protein sequence ID" value="KAG0298902.1"/>
    <property type="molecule type" value="Genomic_DNA"/>
</dbReference>
<feature type="region of interest" description="Disordered" evidence="1">
    <location>
        <begin position="238"/>
        <end position="265"/>
    </location>
</feature>
<evidence type="ECO:0000256" key="1">
    <source>
        <dbReference type="SAM" id="MobiDB-lite"/>
    </source>
</evidence>
<accession>A0ABQ7KIS3</accession>